<dbReference type="InterPro" id="IPR025246">
    <property type="entry name" value="IS30-like_HTH"/>
</dbReference>
<dbReference type="GO" id="GO:0015074">
    <property type="term" value="P:DNA integration"/>
    <property type="evidence" value="ECO:0007669"/>
    <property type="project" value="InterPro"/>
</dbReference>
<dbReference type="Proteomes" id="UP000419017">
    <property type="component" value="Unassembled WGS sequence"/>
</dbReference>
<dbReference type="EMBL" id="CABWIB010000001">
    <property type="protein sequence ID" value="VWL85785.1"/>
    <property type="molecule type" value="Genomic_DNA"/>
</dbReference>
<evidence type="ECO:0000313" key="3">
    <source>
        <dbReference type="EMBL" id="VWL84992.1"/>
    </source>
</evidence>
<dbReference type="PROSITE" id="PS50994">
    <property type="entry name" value="INTEGRASE"/>
    <property type="match status" value="1"/>
</dbReference>
<evidence type="ECO:0000259" key="2">
    <source>
        <dbReference type="PROSITE" id="PS50994"/>
    </source>
</evidence>
<evidence type="ECO:0000313" key="4">
    <source>
        <dbReference type="EMBL" id="VWL85036.1"/>
    </source>
</evidence>
<dbReference type="InterPro" id="IPR012337">
    <property type="entry name" value="RNaseH-like_sf"/>
</dbReference>
<dbReference type="NCBIfam" id="NF033563">
    <property type="entry name" value="transpos_IS30"/>
    <property type="match status" value="1"/>
</dbReference>
<gene>
    <name evidence="3" type="ORF">OMES3154_00264</name>
    <name evidence="4" type="ORF">OMES3154_00313</name>
    <name evidence="5" type="ORF">OMES3154_00316</name>
    <name evidence="6" type="ORF">OMES3154_01074</name>
</gene>
<dbReference type="AlphaFoldDB" id="A0A6I8M9R7"/>
<dbReference type="GO" id="GO:0032196">
    <property type="term" value="P:transposition"/>
    <property type="evidence" value="ECO:0007669"/>
    <property type="project" value="TreeGrafter"/>
</dbReference>
<keyword evidence="1" id="KW-0233">DNA recombination</keyword>
<dbReference type="PANTHER" id="PTHR10948:SF23">
    <property type="entry name" value="TRANSPOSASE INSI FOR INSERTION SEQUENCE ELEMENT IS30A-RELATED"/>
    <property type="match status" value="1"/>
</dbReference>
<dbReference type="EMBL" id="CABWIB010000001">
    <property type="protein sequence ID" value="VWL85036.1"/>
    <property type="molecule type" value="Genomic_DNA"/>
</dbReference>
<dbReference type="GO" id="GO:0006310">
    <property type="term" value="P:DNA recombination"/>
    <property type="evidence" value="ECO:0007669"/>
    <property type="project" value="UniProtKB-KW"/>
</dbReference>
<sequence length="399" mass="46818">MKLKDRIEIEIRLRENTGIREIARLLNVNPSTVSREIKKNRMVCRNKKVIELNYRDNEEILETHPCELLTKSPNVCNGCPRYINNHCYYHYVIYNAEQADNNYLKLKSESNSKIKNEVVQIELKKDIQKLLNLGQPISHIHISLKEIYKDDMVSIQTIYDWISKGIVKYTKKKIKTRATNLSKDKIEYKKRLEFLKNKEFQDFVEYTKGKNLNIVEMDLVCGPLGSNGYILTIFIPRIQFLMAYKLKYKTPYEVLRVLDDIENKIGYSMFKKLFGVILTDRGSEFLKFNEIEISKKTLKNRTKIFYCDAGTPTQKPFIENIHRLLRKVYPKGVSLENVSQEDLYEVVSNINSLKKKAYNNKTPNDMFIETYSKTLLSKLSLRAYNCDEVVLLPLNTTSK</sequence>
<reference evidence="4 7" key="1">
    <citation type="submission" date="2019-10" db="EMBL/GenBank/DDBJ databases">
        <authorList>
            <person name="Blom J."/>
        </authorList>
    </citation>
    <scope>NUCLEOTIDE SEQUENCE [LARGE SCALE GENOMIC DNA]</scope>
    <source>
        <strain evidence="4 7">ES3154-GLU</strain>
    </source>
</reference>
<dbReference type="EMBL" id="CABWIB010000001">
    <property type="protein sequence ID" value="VWL85040.1"/>
    <property type="molecule type" value="Genomic_DNA"/>
</dbReference>
<dbReference type="InterPro" id="IPR036397">
    <property type="entry name" value="RNaseH_sf"/>
</dbReference>
<evidence type="ECO:0000313" key="5">
    <source>
        <dbReference type="EMBL" id="VWL85040.1"/>
    </source>
</evidence>
<keyword evidence="7" id="KW-1185">Reference proteome</keyword>
<feature type="domain" description="Integrase catalytic" evidence="2">
    <location>
        <begin position="206"/>
        <end position="371"/>
    </location>
</feature>
<protein>
    <recommendedName>
        <fullName evidence="2">Integrase catalytic domain-containing protein</fullName>
    </recommendedName>
</protein>
<accession>A0A6I8M9R7</accession>
<organism evidence="4 7">
    <name type="scientific">Oceanivirga miroungae</name>
    <dbReference type="NCBI Taxonomy" id="1130046"/>
    <lineage>
        <taxon>Bacteria</taxon>
        <taxon>Fusobacteriati</taxon>
        <taxon>Fusobacteriota</taxon>
        <taxon>Fusobacteriia</taxon>
        <taxon>Fusobacteriales</taxon>
        <taxon>Leptotrichiaceae</taxon>
        <taxon>Oceanivirga</taxon>
    </lineage>
</organism>
<dbReference type="EMBL" id="CABWIB010000001">
    <property type="protein sequence ID" value="VWL84992.1"/>
    <property type="molecule type" value="Genomic_DNA"/>
</dbReference>
<proteinExistence type="predicted"/>
<dbReference type="InterPro" id="IPR051917">
    <property type="entry name" value="Transposase-Integrase"/>
</dbReference>
<dbReference type="InterPro" id="IPR001584">
    <property type="entry name" value="Integrase_cat-core"/>
</dbReference>
<dbReference type="SUPFAM" id="SSF53098">
    <property type="entry name" value="Ribonuclease H-like"/>
    <property type="match status" value="1"/>
</dbReference>
<dbReference type="PANTHER" id="PTHR10948">
    <property type="entry name" value="TRANSPOSASE"/>
    <property type="match status" value="1"/>
</dbReference>
<name>A0A6I8M9R7_9FUSO</name>
<dbReference type="Gene3D" id="3.30.420.10">
    <property type="entry name" value="Ribonuclease H-like superfamily/Ribonuclease H"/>
    <property type="match status" value="1"/>
</dbReference>
<dbReference type="Pfam" id="PF13936">
    <property type="entry name" value="HTH_38"/>
    <property type="match status" value="1"/>
</dbReference>
<dbReference type="GO" id="GO:0005829">
    <property type="term" value="C:cytosol"/>
    <property type="evidence" value="ECO:0007669"/>
    <property type="project" value="TreeGrafter"/>
</dbReference>
<dbReference type="GO" id="GO:0004803">
    <property type="term" value="F:transposase activity"/>
    <property type="evidence" value="ECO:0007669"/>
    <property type="project" value="TreeGrafter"/>
</dbReference>
<evidence type="ECO:0000256" key="1">
    <source>
        <dbReference type="ARBA" id="ARBA00023172"/>
    </source>
</evidence>
<dbReference type="GO" id="GO:0003676">
    <property type="term" value="F:nucleic acid binding"/>
    <property type="evidence" value="ECO:0007669"/>
    <property type="project" value="InterPro"/>
</dbReference>
<evidence type="ECO:0000313" key="7">
    <source>
        <dbReference type="Proteomes" id="UP000419017"/>
    </source>
</evidence>
<dbReference type="InterPro" id="IPR053392">
    <property type="entry name" value="Transposase_IS30-like"/>
</dbReference>
<evidence type="ECO:0000313" key="6">
    <source>
        <dbReference type="EMBL" id="VWL85785.1"/>
    </source>
</evidence>